<reference evidence="1 2" key="1">
    <citation type="journal article" date="2015" name="Genome Biol.">
        <title>Comparative genomics of Steinernema reveals deeply conserved gene regulatory networks.</title>
        <authorList>
            <person name="Dillman A.R."/>
            <person name="Macchietto M."/>
            <person name="Porter C.F."/>
            <person name="Rogers A."/>
            <person name="Williams B."/>
            <person name="Antoshechkin I."/>
            <person name="Lee M.M."/>
            <person name="Goodwin Z."/>
            <person name="Lu X."/>
            <person name="Lewis E.E."/>
            <person name="Goodrich-Blair H."/>
            <person name="Stock S.P."/>
            <person name="Adams B.J."/>
            <person name="Sternberg P.W."/>
            <person name="Mortazavi A."/>
        </authorList>
    </citation>
    <scope>NUCLEOTIDE SEQUENCE [LARGE SCALE GENOMIC DNA]</scope>
    <source>
        <strain evidence="1 2">ALL</strain>
    </source>
</reference>
<evidence type="ECO:0000313" key="2">
    <source>
        <dbReference type="Proteomes" id="UP000298663"/>
    </source>
</evidence>
<evidence type="ECO:0000313" key="1">
    <source>
        <dbReference type="EMBL" id="TKR79969.1"/>
    </source>
</evidence>
<organism evidence="1 2">
    <name type="scientific">Steinernema carpocapsae</name>
    <name type="common">Entomopathogenic nematode</name>
    <dbReference type="NCBI Taxonomy" id="34508"/>
    <lineage>
        <taxon>Eukaryota</taxon>
        <taxon>Metazoa</taxon>
        <taxon>Ecdysozoa</taxon>
        <taxon>Nematoda</taxon>
        <taxon>Chromadorea</taxon>
        <taxon>Rhabditida</taxon>
        <taxon>Tylenchina</taxon>
        <taxon>Panagrolaimomorpha</taxon>
        <taxon>Strongyloidoidea</taxon>
        <taxon>Steinernematidae</taxon>
        <taxon>Steinernema</taxon>
    </lineage>
</organism>
<protein>
    <submittedName>
        <fullName evidence="1">Uncharacterized protein</fullName>
    </submittedName>
</protein>
<keyword evidence="2" id="KW-1185">Reference proteome</keyword>
<reference evidence="1 2" key="2">
    <citation type="journal article" date="2019" name="G3 (Bethesda)">
        <title>Hybrid Assembly of the Genome of the Entomopathogenic Nematode Steinernema carpocapsae Identifies the X-Chromosome.</title>
        <authorList>
            <person name="Serra L."/>
            <person name="Macchietto M."/>
            <person name="Macias-Munoz A."/>
            <person name="McGill C.J."/>
            <person name="Rodriguez I.M."/>
            <person name="Rodriguez B."/>
            <person name="Murad R."/>
            <person name="Mortazavi A."/>
        </authorList>
    </citation>
    <scope>NUCLEOTIDE SEQUENCE [LARGE SCALE GENOMIC DNA]</scope>
    <source>
        <strain evidence="1 2">ALL</strain>
    </source>
</reference>
<gene>
    <name evidence="1" type="ORF">L596_014111</name>
</gene>
<name>A0A4U5NAN7_STECR</name>
<dbReference type="Proteomes" id="UP000298663">
    <property type="component" value="Unassembled WGS sequence"/>
</dbReference>
<proteinExistence type="predicted"/>
<comment type="caution">
    <text evidence="1">The sequence shown here is derived from an EMBL/GenBank/DDBJ whole genome shotgun (WGS) entry which is preliminary data.</text>
</comment>
<dbReference type="EMBL" id="AZBU02000004">
    <property type="protein sequence ID" value="TKR79969.1"/>
    <property type="molecule type" value="Genomic_DNA"/>
</dbReference>
<dbReference type="OrthoDB" id="10611060at2759"/>
<dbReference type="AlphaFoldDB" id="A0A4U5NAN7"/>
<sequence>MINFKKERFDFGWTCNGKECDGDLGCYRVEGVTNKSQEPEVGCVSDIPSLVEQKPELGFLMRCYQTEPDQGCIAAGNEATKELFISCCCRFACQDGIYDKRSFWIIPSKSF</sequence>
<accession>A0A4U5NAN7</accession>